<evidence type="ECO:0000256" key="9">
    <source>
        <dbReference type="SAM" id="MobiDB-lite"/>
    </source>
</evidence>
<dbReference type="InterPro" id="IPR046450">
    <property type="entry name" value="PA_dom_sf"/>
</dbReference>
<dbReference type="Gene3D" id="3.50.30.30">
    <property type="match status" value="1"/>
</dbReference>
<evidence type="ECO:0000313" key="14">
    <source>
        <dbReference type="Proteomes" id="UP000812440"/>
    </source>
</evidence>
<dbReference type="CDD" id="cd16802">
    <property type="entry name" value="RING-H2_RNF128-like"/>
    <property type="match status" value="1"/>
</dbReference>
<dbReference type="Gene3D" id="3.30.40.10">
    <property type="entry name" value="Zinc/RING finger domain, C3HC4 (zinc finger)"/>
    <property type="match status" value="1"/>
</dbReference>
<keyword evidence="14" id="KW-1185">Reference proteome</keyword>
<evidence type="ECO:0000256" key="3">
    <source>
        <dbReference type="ARBA" id="ARBA00022723"/>
    </source>
</evidence>
<feature type="region of interest" description="Disordered" evidence="9">
    <location>
        <begin position="325"/>
        <end position="350"/>
    </location>
</feature>
<name>A0A8T2JY80_9PIPI</name>
<keyword evidence="2 10" id="KW-0812">Transmembrane</keyword>
<comment type="subcellular location">
    <subcellularLocation>
        <location evidence="1">Membrane</location>
        <topology evidence="1">Single-pass membrane protein</topology>
    </subcellularLocation>
</comment>
<evidence type="ECO:0000256" key="2">
    <source>
        <dbReference type="ARBA" id="ARBA00022692"/>
    </source>
</evidence>
<dbReference type="SUPFAM" id="SSF52025">
    <property type="entry name" value="PA domain"/>
    <property type="match status" value="1"/>
</dbReference>
<keyword evidence="5" id="KW-0862">Zinc</keyword>
<feature type="chain" id="PRO_5035796554" description="RING-type domain-containing protein" evidence="11">
    <location>
        <begin position="24"/>
        <end position="393"/>
    </location>
</feature>
<dbReference type="PROSITE" id="PS50089">
    <property type="entry name" value="ZF_RING_2"/>
    <property type="match status" value="1"/>
</dbReference>
<evidence type="ECO:0000256" key="8">
    <source>
        <dbReference type="PROSITE-ProRule" id="PRU00175"/>
    </source>
</evidence>
<dbReference type="PANTHER" id="PTHR46539">
    <property type="entry name" value="E3 UBIQUITIN-PROTEIN LIGASE ATL42"/>
    <property type="match status" value="1"/>
</dbReference>
<evidence type="ECO:0000259" key="12">
    <source>
        <dbReference type="PROSITE" id="PS50089"/>
    </source>
</evidence>
<sequence>MKSWLLGHLPCVLLFHMCSSASAEILWTANVNYSYVYNNKTYGEEGEMGVFGLDSPIERVFGLVVLPKSEFRNTACKRNTNFTVPPSWNGPWIALIERGGGCTFTEKINNAADRGARAVVVFNNGMENEVFQMSHPGTKDTVAIMIGNLKGTEIVQLIRNNIQVMMVIEVGRKHGSWINHYSIFFVSVSFFIVTAATVGYFIFYSARRWRQTRAQNRKQKELKAEAKTAINRLQVRSIKQGDKVLGPDGDSCAVCIEPYKQNDVVRILTCNHFFHKNCIDPWLLERRTCPMCKCDILKSLGIAADEEESDTSLAIASISRELQRSTVQTVDENHRDGYSSATGGQERTDNEHSVYENVELVSNDVLATAIDVLPHMDNPGFESEELRAYEMKS</sequence>
<dbReference type="FunFam" id="3.30.40.10:FF:000009">
    <property type="entry name" value="E3 ubiquitin-protein ligase RNF130"/>
    <property type="match status" value="1"/>
</dbReference>
<organism evidence="13 14">
    <name type="scientific">Hymenochirus boettgeri</name>
    <name type="common">Congo dwarf clawed frog</name>
    <dbReference type="NCBI Taxonomy" id="247094"/>
    <lineage>
        <taxon>Eukaryota</taxon>
        <taxon>Metazoa</taxon>
        <taxon>Chordata</taxon>
        <taxon>Craniata</taxon>
        <taxon>Vertebrata</taxon>
        <taxon>Euteleostomi</taxon>
        <taxon>Amphibia</taxon>
        <taxon>Batrachia</taxon>
        <taxon>Anura</taxon>
        <taxon>Pipoidea</taxon>
        <taxon>Pipidae</taxon>
        <taxon>Pipinae</taxon>
        <taxon>Hymenochirus</taxon>
    </lineage>
</organism>
<keyword evidence="7 10" id="KW-0472">Membrane</keyword>
<keyword evidence="3" id="KW-0479">Metal-binding</keyword>
<feature type="signal peptide" evidence="11">
    <location>
        <begin position="1"/>
        <end position="23"/>
    </location>
</feature>
<keyword evidence="11" id="KW-0732">Signal</keyword>
<evidence type="ECO:0000256" key="10">
    <source>
        <dbReference type="SAM" id="Phobius"/>
    </source>
</evidence>
<dbReference type="Pfam" id="PF02225">
    <property type="entry name" value="PA"/>
    <property type="match status" value="1"/>
</dbReference>
<dbReference type="OrthoDB" id="5357315at2759"/>
<dbReference type="GO" id="GO:0008270">
    <property type="term" value="F:zinc ion binding"/>
    <property type="evidence" value="ECO:0007669"/>
    <property type="project" value="UniProtKB-KW"/>
</dbReference>
<evidence type="ECO:0000256" key="4">
    <source>
        <dbReference type="ARBA" id="ARBA00022771"/>
    </source>
</evidence>
<keyword evidence="6 10" id="KW-1133">Transmembrane helix</keyword>
<dbReference type="InterPro" id="IPR013083">
    <property type="entry name" value="Znf_RING/FYVE/PHD"/>
</dbReference>
<evidence type="ECO:0000256" key="7">
    <source>
        <dbReference type="ARBA" id="ARBA00023136"/>
    </source>
</evidence>
<dbReference type="SMART" id="SM00184">
    <property type="entry name" value="RING"/>
    <property type="match status" value="1"/>
</dbReference>
<evidence type="ECO:0000313" key="13">
    <source>
        <dbReference type="EMBL" id="KAG8448157.1"/>
    </source>
</evidence>
<dbReference type="Pfam" id="PF13639">
    <property type="entry name" value="zf-RING_2"/>
    <property type="match status" value="1"/>
</dbReference>
<dbReference type="FunFam" id="3.50.30.30:FF:000003">
    <property type="entry name" value="E3 ubiquitin-protein ligase RNF128"/>
    <property type="match status" value="1"/>
</dbReference>
<proteinExistence type="predicted"/>
<dbReference type="InterPro" id="IPR001841">
    <property type="entry name" value="Znf_RING"/>
</dbReference>
<dbReference type="Proteomes" id="UP000812440">
    <property type="component" value="Chromosome 8_10"/>
</dbReference>
<dbReference type="SUPFAM" id="SSF57850">
    <property type="entry name" value="RING/U-box"/>
    <property type="match status" value="1"/>
</dbReference>
<feature type="domain" description="RING-type" evidence="12">
    <location>
        <begin position="252"/>
        <end position="293"/>
    </location>
</feature>
<dbReference type="PANTHER" id="PTHR46539:SF27">
    <property type="entry name" value="RING FINGER PROTEIN 128"/>
    <property type="match status" value="1"/>
</dbReference>
<dbReference type="InterPro" id="IPR003137">
    <property type="entry name" value="PA_domain"/>
</dbReference>
<dbReference type="CDD" id="cd02122">
    <property type="entry name" value="PA_GRAIL_like"/>
    <property type="match status" value="1"/>
</dbReference>
<keyword evidence="4 8" id="KW-0863">Zinc-finger</keyword>
<evidence type="ECO:0000256" key="6">
    <source>
        <dbReference type="ARBA" id="ARBA00022989"/>
    </source>
</evidence>
<feature type="transmembrane region" description="Helical" evidence="10">
    <location>
        <begin position="181"/>
        <end position="203"/>
    </location>
</feature>
<dbReference type="GO" id="GO:0016020">
    <property type="term" value="C:membrane"/>
    <property type="evidence" value="ECO:0007669"/>
    <property type="project" value="UniProtKB-SubCell"/>
</dbReference>
<evidence type="ECO:0000256" key="1">
    <source>
        <dbReference type="ARBA" id="ARBA00004167"/>
    </source>
</evidence>
<dbReference type="AlphaFoldDB" id="A0A8T2JY80"/>
<protein>
    <recommendedName>
        <fullName evidence="12">RING-type domain-containing protein</fullName>
    </recommendedName>
</protein>
<accession>A0A8T2JY80</accession>
<reference evidence="13" key="1">
    <citation type="thesis" date="2020" institute="ProQuest LLC" country="789 East Eisenhower Parkway, Ann Arbor, MI, USA">
        <title>Comparative Genomics and Chromosome Evolution.</title>
        <authorList>
            <person name="Mudd A.B."/>
        </authorList>
    </citation>
    <scope>NUCLEOTIDE SEQUENCE</scope>
    <source>
        <strain evidence="13">Female2</strain>
        <tissue evidence="13">Blood</tissue>
    </source>
</reference>
<evidence type="ECO:0000256" key="11">
    <source>
        <dbReference type="SAM" id="SignalP"/>
    </source>
</evidence>
<dbReference type="EMBL" id="JAACNH010000003">
    <property type="protein sequence ID" value="KAG8448157.1"/>
    <property type="molecule type" value="Genomic_DNA"/>
</dbReference>
<comment type="caution">
    <text evidence="13">The sequence shown here is derived from an EMBL/GenBank/DDBJ whole genome shotgun (WGS) entry which is preliminary data.</text>
</comment>
<gene>
    <name evidence="13" type="ORF">GDO86_015304</name>
</gene>
<evidence type="ECO:0000256" key="5">
    <source>
        <dbReference type="ARBA" id="ARBA00022833"/>
    </source>
</evidence>